<dbReference type="InterPro" id="IPR050188">
    <property type="entry name" value="RluA_PseudoU_synthase"/>
</dbReference>
<sequence length="471" mass="51832">MSRKFTYPFRYDPAPEVKAAAAVTLEHIDSTPWLREAAGEGKMFGVLIVEPEEGGIGYDEGLMHRLPDGKCFIAAFSGNIGEMNLIEGFVPPVFDLLDPKGYFKTEEARINAVGREIAAIESGEICSGDITEALGELRQKRKTMSDSLQKWIFSSYRVHNGSREEKSISEIFEMKGLVPPGGTGDCAAPKLLDYAFTHGLRPVSMGEFWYCADSGLGTSGTEKKVKGEFYPSCSSKCGPLLRWMLQGVDTDNPYGFDDSTVPAILWEDSSLMVVDKPAGMLCVPGKDGQISMVERLPQPCFAVHRLDMDTSGVILTAKTLRAQSTLRKQFEAREVSKSYVAVVENRTGLTEGQTGTISLPMRPDIEDRPRQIVDFTYGKEAVTEYSVLWSNAANSGQDGKALAIVRFKPLTGRTHQLRVHAAAGLGCPILGDILYGGTYYRRLCLHAESISFLHPLTEERMSFSVPHPFTI</sequence>
<dbReference type="EMBL" id="JADIMD010000032">
    <property type="protein sequence ID" value="MBO8474116.1"/>
    <property type="molecule type" value="Genomic_DNA"/>
</dbReference>
<dbReference type="Gene3D" id="3.30.2350.10">
    <property type="entry name" value="Pseudouridine synthase"/>
    <property type="match status" value="1"/>
</dbReference>
<dbReference type="GO" id="GO:0000455">
    <property type="term" value="P:enzyme-directed rRNA pseudouridine synthesis"/>
    <property type="evidence" value="ECO:0007669"/>
    <property type="project" value="TreeGrafter"/>
</dbReference>
<evidence type="ECO:0000259" key="1">
    <source>
        <dbReference type="Pfam" id="PF00849"/>
    </source>
</evidence>
<evidence type="ECO:0000313" key="2">
    <source>
        <dbReference type="EMBL" id="MBO8474116.1"/>
    </source>
</evidence>
<dbReference type="GO" id="GO:0140098">
    <property type="term" value="F:catalytic activity, acting on RNA"/>
    <property type="evidence" value="ECO:0007669"/>
    <property type="project" value="UniProtKB-ARBA"/>
</dbReference>
<dbReference type="InterPro" id="IPR006145">
    <property type="entry name" value="PsdUridine_synth_RsuA/RluA"/>
</dbReference>
<feature type="domain" description="Pseudouridine synthase RsuA/RluA-like" evidence="1">
    <location>
        <begin position="271"/>
        <end position="423"/>
    </location>
</feature>
<gene>
    <name evidence="2" type="ORF">IAB91_02335</name>
</gene>
<reference evidence="2" key="1">
    <citation type="submission" date="2020-10" db="EMBL/GenBank/DDBJ databases">
        <authorList>
            <person name="Gilroy R."/>
        </authorList>
    </citation>
    <scope>NUCLEOTIDE SEQUENCE</scope>
    <source>
        <strain evidence="2">B1-13419</strain>
    </source>
</reference>
<organism evidence="2 3">
    <name type="scientific">Candidatus Cryptobacteroides faecigallinarum</name>
    <dbReference type="NCBI Taxonomy" id="2840763"/>
    <lineage>
        <taxon>Bacteria</taxon>
        <taxon>Pseudomonadati</taxon>
        <taxon>Bacteroidota</taxon>
        <taxon>Bacteroidia</taxon>
        <taxon>Bacteroidales</taxon>
        <taxon>Candidatus Cryptobacteroides</taxon>
    </lineage>
</organism>
<protein>
    <submittedName>
        <fullName evidence="2">RluA family pseudouridine synthase</fullName>
    </submittedName>
</protein>
<dbReference type="AlphaFoldDB" id="A0A9D9ILX9"/>
<dbReference type="CDD" id="cd02869">
    <property type="entry name" value="PseudoU_synth_RluA_like"/>
    <property type="match status" value="1"/>
</dbReference>
<reference evidence="2" key="2">
    <citation type="journal article" date="2021" name="PeerJ">
        <title>Extensive microbial diversity within the chicken gut microbiome revealed by metagenomics and culture.</title>
        <authorList>
            <person name="Gilroy R."/>
            <person name="Ravi A."/>
            <person name="Getino M."/>
            <person name="Pursley I."/>
            <person name="Horton D.L."/>
            <person name="Alikhan N.F."/>
            <person name="Baker D."/>
            <person name="Gharbi K."/>
            <person name="Hall N."/>
            <person name="Watson M."/>
            <person name="Adriaenssens E.M."/>
            <person name="Foster-Nyarko E."/>
            <person name="Jarju S."/>
            <person name="Secka A."/>
            <person name="Antonio M."/>
            <person name="Oren A."/>
            <person name="Chaudhuri R.R."/>
            <person name="La Ragione R."/>
            <person name="Hildebrand F."/>
            <person name="Pallen M.J."/>
        </authorList>
    </citation>
    <scope>NUCLEOTIDE SEQUENCE</scope>
    <source>
        <strain evidence="2">B1-13419</strain>
    </source>
</reference>
<dbReference type="Proteomes" id="UP000823757">
    <property type="component" value="Unassembled WGS sequence"/>
</dbReference>
<proteinExistence type="predicted"/>
<name>A0A9D9ILX9_9BACT</name>
<dbReference type="Pfam" id="PF00849">
    <property type="entry name" value="PseudoU_synth_2"/>
    <property type="match status" value="1"/>
</dbReference>
<dbReference type="GO" id="GO:0003723">
    <property type="term" value="F:RNA binding"/>
    <property type="evidence" value="ECO:0007669"/>
    <property type="project" value="InterPro"/>
</dbReference>
<dbReference type="SUPFAM" id="SSF55120">
    <property type="entry name" value="Pseudouridine synthase"/>
    <property type="match status" value="1"/>
</dbReference>
<dbReference type="InterPro" id="IPR020103">
    <property type="entry name" value="PsdUridine_synth_cat_dom_sf"/>
</dbReference>
<dbReference type="GO" id="GO:0009982">
    <property type="term" value="F:pseudouridine synthase activity"/>
    <property type="evidence" value="ECO:0007669"/>
    <property type="project" value="InterPro"/>
</dbReference>
<dbReference type="PANTHER" id="PTHR21600">
    <property type="entry name" value="MITOCHONDRIAL RNA PSEUDOURIDINE SYNTHASE"/>
    <property type="match status" value="1"/>
</dbReference>
<accession>A0A9D9ILX9</accession>
<evidence type="ECO:0000313" key="3">
    <source>
        <dbReference type="Proteomes" id="UP000823757"/>
    </source>
</evidence>
<dbReference type="PANTHER" id="PTHR21600:SF89">
    <property type="entry name" value="RIBOSOMAL LARGE SUBUNIT PSEUDOURIDINE SYNTHASE A"/>
    <property type="match status" value="1"/>
</dbReference>
<comment type="caution">
    <text evidence="2">The sequence shown here is derived from an EMBL/GenBank/DDBJ whole genome shotgun (WGS) entry which is preliminary data.</text>
</comment>